<dbReference type="Gene3D" id="3.40.630.30">
    <property type="match status" value="1"/>
</dbReference>
<reference evidence="2 3" key="1">
    <citation type="submission" date="2014-05" db="EMBL/GenBank/DDBJ databases">
        <title>Novel Listeriaceae from food processing environments.</title>
        <authorList>
            <person name="den Bakker H.C."/>
        </authorList>
    </citation>
    <scope>NUCLEOTIDE SEQUENCE [LARGE SCALE GENOMIC DNA]</scope>
    <source>
        <strain evidence="2 3">FSL A5-0281</strain>
    </source>
</reference>
<organism evidence="2 3">
    <name type="scientific">Listeria booriae</name>
    <dbReference type="NCBI Taxonomy" id="1552123"/>
    <lineage>
        <taxon>Bacteria</taxon>
        <taxon>Bacillati</taxon>
        <taxon>Bacillota</taxon>
        <taxon>Bacilli</taxon>
        <taxon>Bacillales</taxon>
        <taxon>Listeriaceae</taxon>
        <taxon>Listeria</taxon>
    </lineage>
</organism>
<dbReference type="Proteomes" id="UP000029844">
    <property type="component" value="Unassembled WGS sequence"/>
</dbReference>
<comment type="caution">
    <text evidence="2">The sequence shown here is derived from an EMBL/GenBank/DDBJ whole genome shotgun (WGS) entry which is preliminary data.</text>
</comment>
<dbReference type="InterPro" id="IPR016181">
    <property type="entry name" value="Acyl_CoA_acyltransferase"/>
</dbReference>
<evidence type="ECO:0000313" key="3">
    <source>
        <dbReference type="Proteomes" id="UP000029844"/>
    </source>
</evidence>
<dbReference type="OrthoDB" id="9795206at2"/>
<protein>
    <recommendedName>
        <fullName evidence="1">N-acetyltransferase domain-containing protein</fullName>
    </recommendedName>
</protein>
<dbReference type="InterPro" id="IPR000182">
    <property type="entry name" value="GNAT_dom"/>
</dbReference>
<dbReference type="EMBL" id="JNFA01000023">
    <property type="protein sequence ID" value="KGL40676.1"/>
    <property type="molecule type" value="Genomic_DNA"/>
</dbReference>
<gene>
    <name evidence="2" type="ORF">EP57_08955</name>
</gene>
<dbReference type="PANTHER" id="PTHR43415:SF3">
    <property type="entry name" value="GNAT-FAMILY ACETYLTRANSFERASE"/>
    <property type="match status" value="1"/>
</dbReference>
<dbReference type="PROSITE" id="PS51186">
    <property type="entry name" value="GNAT"/>
    <property type="match status" value="1"/>
</dbReference>
<keyword evidence="3" id="KW-1185">Reference proteome</keyword>
<dbReference type="PANTHER" id="PTHR43415">
    <property type="entry name" value="SPERMIDINE N(1)-ACETYLTRANSFERASE"/>
    <property type="match status" value="1"/>
</dbReference>
<dbReference type="Pfam" id="PF13302">
    <property type="entry name" value="Acetyltransf_3"/>
    <property type="match status" value="1"/>
</dbReference>
<feature type="domain" description="N-acetyltransferase" evidence="1">
    <location>
        <begin position="5"/>
        <end position="167"/>
    </location>
</feature>
<dbReference type="eggNOG" id="COG1670">
    <property type="taxonomic scope" value="Bacteria"/>
</dbReference>
<evidence type="ECO:0000259" key="1">
    <source>
        <dbReference type="PROSITE" id="PS51186"/>
    </source>
</evidence>
<dbReference type="GeneID" id="58719016"/>
<dbReference type="STRING" id="1552123.EP57_08955"/>
<dbReference type="GO" id="GO:0016747">
    <property type="term" value="F:acyltransferase activity, transferring groups other than amino-acyl groups"/>
    <property type="evidence" value="ECO:0007669"/>
    <property type="project" value="InterPro"/>
</dbReference>
<evidence type="ECO:0000313" key="2">
    <source>
        <dbReference type="EMBL" id="KGL40676.1"/>
    </source>
</evidence>
<accession>A0A099W7C2</accession>
<dbReference type="SUPFAM" id="SSF55729">
    <property type="entry name" value="Acyl-CoA N-acyltransferases (Nat)"/>
    <property type="match status" value="1"/>
</dbReference>
<sequence length="181" mass="21203">MEKEGSIRPIKREDVAVMHDWELDDEIAYLSGITRPRSLEAFKASYESYFVKMDNTLRLYSIILNERVIGRIELGLIDRENGTAAFGIVIGDRDCWGQGYGKQAILELLREAFDDLHLHKVYCEVYAFNERSIRMMQAMGFRQDGVLREHEYFRNEHHDLVVFSMLRSEFKTKLKEEITSA</sequence>
<name>A0A099W7C2_9LIST</name>
<proteinExistence type="predicted"/>
<dbReference type="RefSeq" id="WP_052167617.1">
    <property type="nucleotide sequence ID" value="NZ_CBCSHQ010000004.1"/>
</dbReference>
<dbReference type="AlphaFoldDB" id="A0A099W7C2"/>